<evidence type="ECO:0000313" key="1">
    <source>
        <dbReference type="EMBL" id="BBE08221.1"/>
    </source>
</evidence>
<dbReference type="KEGG" id="mcys:MCB1EB_0060"/>
<dbReference type="PROSITE" id="PS00409">
    <property type="entry name" value="PROKAR_NTER_METHYL"/>
    <property type="match status" value="1"/>
</dbReference>
<dbReference type="Gene3D" id="3.55.40.10">
    <property type="entry name" value="minor pseudopilin epsh domain"/>
    <property type="match status" value="1"/>
</dbReference>
<accession>A0A2Z6ES41</accession>
<name>A0A2Z6ES41_9BURK</name>
<sequence>MAQVGRQIMMGLRLARGNNLTHGPQTARLQSGFTLLEMLVVLVIAGLLISLASLSITRNPRTEFAEEAQRLALLFESAANEAQVRAQLIAWEPTLGGYRFLIQVEKDWRVLRDDVFAPRQWRTPLNAITIRYAGGQELAERVIFSTESIDVAVTVTLYLNATQLSVASNGNGRYDVQENKI</sequence>
<keyword evidence="2" id="KW-1185">Reference proteome</keyword>
<dbReference type="InterPro" id="IPR012902">
    <property type="entry name" value="N_methyl_site"/>
</dbReference>
<reference evidence="1 2" key="1">
    <citation type="journal article" date="2018" name="Microbes Environ.">
        <title>Comparative Genomic Insights into Endofungal Lifestyles of Two Bacterial Endosymbionts, Mycoavidus cysteinexigens and Burkholderia rhizoxinica.</title>
        <authorList>
            <person name="Sharmin D."/>
            <person name="Guo Y."/>
            <person name="Nishizawa T."/>
            <person name="Ohshima S."/>
            <person name="Sato Y."/>
            <person name="Takashima Y."/>
            <person name="Narisawa K."/>
            <person name="Ohta H."/>
        </authorList>
    </citation>
    <scope>NUCLEOTIDE SEQUENCE [LARGE SCALE GENOMIC DNA]</scope>
    <source>
        <strain evidence="1 2">B1-EB</strain>
    </source>
</reference>
<protein>
    <submittedName>
        <fullName evidence="1">General secretion pathway protein H</fullName>
    </submittedName>
</protein>
<dbReference type="Proteomes" id="UP000282597">
    <property type="component" value="Chromosome"/>
</dbReference>
<dbReference type="SUPFAM" id="SSF54523">
    <property type="entry name" value="Pili subunits"/>
    <property type="match status" value="1"/>
</dbReference>
<gene>
    <name evidence="1" type="ORF">MCB1EB_0060</name>
</gene>
<dbReference type="AlphaFoldDB" id="A0A2Z6ES41"/>
<dbReference type="NCBIfam" id="TIGR02532">
    <property type="entry name" value="IV_pilin_GFxxxE"/>
    <property type="match status" value="1"/>
</dbReference>
<evidence type="ECO:0000313" key="2">
    <source>
        <dbReference type="Proteomes" id="UP000282597"/>
    </source>
</evidence>
<dbReference type="EMBL" id="AP018150">
    <property type="protein sequence ID" value="BBE08221.1"/>
    <property type="molecule type" value="Genomic_DNA"/>
</dbReference>
<proteinExistence type="predicted"/>
<dbReference type="Pfam" id="PF07963">
    <property type="entry name" value="N_methyl"/>
    <property type="match status" value="1"/>
</dbReference>
<dbReference type="InterPro" id="IPR045584">
    <property type="entry name" value="Pilin-like"/>
</dbReference>
<organism evidence="1 2">
    <name type="scientific">Mycoavidus cysteinexigens</name>
    <dbReference type="NCBI Taxonomy" id="1553431"/>
    <lineage>
        <taxon>Bacteria</taxon>
        <taxon>Pseudomonadati</taxon>
        <taxon>Pseudomonadota</taxon>
        <taxon>Betaproteobacteria</taxon>
        <taxon>Burkholderiales</taxon>
        <taxon>Burkholderiaceae</taxon>
        <taxon>Mycoavidus</taxon>
    </lineage>
</organism>